<reference evidence="3" key="1">
    <citation type="journal article" date="2013" name="Genome Announc.">
        <title>Draft genome sequence of the grapevine dieback fungus Eutypa lata UCR-EL1.</title>
        <authorList>
            <person name="Blanco-Ulate B."/>
            <person name="Rolshausen P.E."/>
            <person name="Cantu D."/>
        </authorList>
    </citation>
    <scope>NUCLEOTIDE SEQUENCE [LARGE SCALE GENOMIC DNA]</scope>
    <source>
        <strain evidence="3">UCR-EL1</strain>
    </source>
</reference>
<dbReference type="EMBL" id="KB705795">
    <property type="protein sequence ID" value="EMR70726.1"/>
    <property type="molecule type" value="Genomic_DNA"/>
</dbReference>
<feature type="compositionally biased region" description="Low complexity" evidence="1">
    <location>
        <begin position="357"/>
        <end position="372"/>
    </location>
</feature>
<dbReference type="AlphaFoldDB" id="M7TLB1"/>
<dbReference type="PANTHER" id="PTHR13618">
    <property type="entry name" value="LEUCINE ZIPPER CONTAINING TRANSCRIPTION FACTOR LZF1"/>
    <property type="match status" value="1"/>
</dbReference>
<dbReference type="Pfam" id="PF10259">
    <property type="entry name" value="Rogdi_lz"/>
    <property type="match status" value="1"/>
</dbReference>
<gene>
    <name evidence="2" type="ORF">UCREL1_2235</name>
</gene>
<dbReference type="PANTHER" id="PTHR13618:SF1">
    <property type="entry name" value="PROTEIN ROGDI HOMOLOG"/>
    <property type="match status" value="1"/>
</dbReference>
<dbReference type="eggNOG" id="ENOG502S2HP">
    <property type="taxonomic scope" value="Eukaryota"/>
</dbReference>
<feature type="region of interest" description="Disordered" evidence="1">
    <location>
        <begin position="354"/>
        <end position="400"/>
    </location>
</feature>
<feature type="compositionally biased region" description="Low complexity" evidence="1">
    <location>
        <begin position="176"/>
        <end position="211"/>
    </location>
</feature>
<dbReference type="Proteomes" id="UP000012174">
    <property type="component" value="Unassembled WGS sequence"/>
</dbReference>
<evidence type="ECO:0000256" key="1">
    <source>
        <dbReference type="SAM" id="MobiDB-lite"/>
    </source>
</evidence>
<feature type="compositionally biased region" description="Basic and acidic residues" evidence="1">
    <location>
        <begin position="386"/>
        <end position="396"/>
    </location>
</feature>
<dbReference type="GO" id="GO:0043291">
    <property type="term" value="C:RAVE complex"/>
    <property type="evidence" value="ECO:0007669"/>
    <property type="project" value="TreeGrafter"/>
</dbReference>
<evidence type="ECO:0000313" key="2">
    <source>
        <dbReference type="EMBL" id="EMR70726.1"/>
    </source>
</evidence>
<keyword evidence="2" id="KW-0687">Ribonucleoprotein</keyword>
<dbReference type="HOGENOM" id="CLU_043442_0_0_1"/>
<dbReference type="STRING" id="1287681.M7TLB1"/>
<dbReference type="KEGG" id="ela:UCREL1_2235"/>
<dbReference type="OrthoDB" id="66510at2759"/>
<dbReference type="InterPro" id="IPR028241">
    <property type="entry name" value="RAVE2/Rogdi"/>
</dbReference>
<feature type="compositionally biased region" description="Polar residues" evidence="1">
    <location>
        <begin position="228"/>
        <end position="248"/>
    </location>
</feature>
<organism evidence="2 3">
    <name type="scientific">Eutypa lata (strain UCR-EL1)</name>
    <name type="common">Grapevine dieback disease fungus</name>
    <name type="synonym">Eutypa armeniacae</name>
    <dbReference type="NCBI Taxonomy" id="1287681"/>
    <lineage>
        <taxon>Eukaryota</taxon>
        <taxon>Fungi</taxon>
        <taxon>Dikarya</taxon>
        <taxon>Ascomycota</taxon>
        <taxon>Pezizomycotina</taxon>
        <taxon>Sordariomycetes</taxon>
        <taxon>Xylariomycetidae</taxon>
        <taxon>Xylariales</taxon>
        <taxon>Diatrypaceae</taxon>
        <taxon>Eutypa</taxon>
    </lineage>
</organism>
<keyword evidence="2" id="KW-0689">Ribosomal protein</keyword>
<protein>
    <submittedName>
        <fullName evidence="2">Putative 37s ribosomal protein rsm22 protein</fullName>
    </submittedName>
</protein>
<keyword evidence="3" id="KW-1185">Reference proteome</keyword>
<feature type="region of interest" description="Disordered" evidence="1">
    <location>
        <begin position="174"/>
        <end position="264"/>
    </location>
</feature>
<name>M7TLB1_EUTLA</name>
<accession>M7TLB1</accession>
<proteinExistence type="predicted"/>
<evidence type="ECO:0000313" key="3">
    <source>
        <dbReference type="Proteomes" id="UP000012174"/>
    </source>
</evidence>
<dbReference type="GO" id="GO:0005840">
    <property type="term" value="C:ribosome"/>
    <property type="evidence" value="ECO:0007669"/>
    <property type="project" value="UniProtKB-KW"/>
</dbReference>
<dbReference type="OMA" id="DICEGWE"/>
<sequence>MSVDIWPPIAPEQLKSEEDATQALELTWLLTTSLRGTLHQLRHGLEDSYALLAPVDSGSTLVLTTPRHETIKGHVTRVGTRLVRGAISLRLRTLPPLTLALVPGRPLRLAPLQALHGILTGAVDLLRELCDVVVVVAAVGPSSDSGEEMEKAPYIADRLKVLARQLAEASRIIKGSPLPMATPAASPPSASSSTPPSSSSHHSRPSTSSSAAPPPPSALRLTSGGTGWTTHSASLTHFSNSHTPSSSGHLGGAQQQQQQQQQPPPRNISMYLTIEDASLVLYVRSLEPAGAPMNLGAKLAFAIGTARRIEHDEAERVFRYACDDESKPGSDVDGNNNNSSNNFLGVGGGSFLGVGGSRPSSSSGGSSSNYKMSGGGGSSGGSVVRRSAEQQHEEHAVGGMVGIVHEGEQETEKEEKPKNNHVDVYVREKVRVESADPSLLSLSAKLLALSNTLALARRNLAAVMGEECED</sequence>